<accession>A0ABQ0JS03</accession>
<organism evidence="2 3">
    <name type="scientific">Candidatus Brocadia sinica JPN1</name>
    <dbReference type="NCBI Taxonomy" id="1197129"/>
    <lineage>
        <taxon>Bacteria</taxon>
        <taxon>Pseudomonadati</taxon>
        <taxon>Planctomycetota</taxon>
        <taxon>Candidatus Brocadiia</taxon>
        <taxon>Candidatus Brocadiales</taxon>
        <taxon>Candidatus Brocadiaceae</taxon>
        <taxon>Candidatus Brocadia</taxon>
    </lineage>
</organism>
<keyword evidence="1" id="KW-0812">Transmembrane</keyword>
<keyword evidence="3" id="KW-1185">Reference proteome</keyword>
<reference evidence="3" key="1">
    <citation type="journal article" date="2015" name="Genome Announc.">
        <title>Draft Genome Sequence of an Anaerobic Ammonium-Oxidizing Bacterium, "Candidatus Brocadia sinica".</title>
        <authorList>
            <person name="Oshiki M."/>
            <person name="Shinyako-Hata K."/>
            <person name="Satoh H."/>
            <person name="Okabe S."/>
        </authorList>
    </citation>
    <scope>NUCLEOTIDE SEQUENCE [LARGE SCALE GENOMIC DNA]</scope>
    <source>
        <strain evidence="3">JPN1</strain>
    </source>
</reference>
<sequence>MRKGFWRMMGVPLFILGLLYTTQVKADAPAIHIWYGHHQVFGRFGLPQRWVNILGNVSDPDGITSLNYSLNGRPEQPLSLGPDKRRLVSPGDFNIEIAYADLIIGQNQVVIKATNSLGNQTIETVTVECTKGNAWPLPYAINWSSVEKIQDVAQIVDGLWFLDKNGIRTHPDHVGYDRIVAIGDMRWTDYEVTVPVTIHAIDESAFDSSTSVGPGLGVLFRWQGHTNLPVVCPQPHCGWEPAGGSNWYEWKRNQRNLLHIHAGPGNPPDSPSPSTDTHQFETGHTYWFKARVETIQAGSLYSLKVWEKDVEYEPITWNIRRLTTSANLSRGSFLLIAHHVDAAFGNLTVVPLKPQTHWILVTKLISYLSHSPLFLASFAGVILSLIYKKRFPKVSQSTLIAMVMLFIVSLGGTYVNLQLPGILHGHGCSSRRILIIVAASEFIQSFIIATSWGLLLIAAFRGRREK</sequence>
<feature type="transmembrane region" description="Helical" evidence="1">
    <location>
        <begin position="433"/>
        <end position="460"/>
    </location>
</feature>
<keyword evidence="1" id="KW-0472">Membrane</keyword>
<keyword evidence="1" id="KW-1133">Transmembrane helix</keyword>
<feature type="transmembrane region" description="Helical" evidence="1">
    <location>
        <begin position="399"/>
        <end position="417"/>
    </location>
</feature>
<evidence type="ECO:0000313" key="2">
    <source>
        <dbReference type="EMBL" id="GAN31501.1"/>
    </source>
</evidence>
<protein>
    <submittedName>
        <fullName evidence="2">Outer membrane adhesin like protein</fullName>
    </submittedName>
</protein>
<dbReference type="RefSeq" id="WP_052561150.1">
    <property type="nucleotide sequence ID" value="NZ_BAFN01000001.1"/>
</dbReference>
<feature type="transmembrane region" description="Helical" evidence="1">
    <location>
        <begin position="364"/>
        <end position="387"/>
    </location>
</feature>
<dbReference type="EMBL" id="BAFN01000001">
    <property type="protein sequence ID" value="GAN31501.1"/>
    <property type="molecule type" value="Genomic_DNA"/>
</dbReference>
<name>A0ABQ0JS03_9BACT</name>
<proteinExistence type="predicted"/>
<evidence type="ECO:0000313" key="3">
    <source>
        <dbReference type="Proteomes" id="UP000032309"/>
    </source>
</evidence>
<gene>
    <name evidence="2" type="ORF">BROSI_A0002</name>
</gene>
<evidence type="ECO:0000256" key="1">
    <source>
        <dbReference type="SAM" id="Phobius"/>
    </source>
</evidence>
<dbReference type="Proteomes" id="UP000032309">
    <property type="component" value="Unassembled WGS sequence"/>
</dbReference>
<comment type="caution">
    <text evidence="2">The sequence shown here is derived from an EMBL/GenBank/DDBJ whole genome shotgun (WGS) entry which is preliminary data.</text>
</comment>